<name>A0A6V6YSP8_9FLAO</name>
<evidence type="ECO:0000313" key="4">
    <source>
        <dbReference type="Proteomes" id="UP000530060"/>
    </source>
</evidence>
<dbReference type="PANTHER" id="PTHR11002:SF79">
    <property type="entry name" value="CARBONIC ANHYDRASE 2"/>
    <property type="match status" value="1"/>
</dbReference>
<reference evidence="3 4" key="1">
    <citation type="submission" date="2020-06" db="EMBL/GenBank/DDBJ databases">
        <authorList>
            <person name="Criscuolo A."/>
        </authorList>
    </citation>
    <scope>NUCLEOTIDE SEQUENCE [LARGE SCALE GENOMIC DNA]</scope>
    <source>
        <strain evidence="4">CIP 111411</strain>
    </source>
</reference>
<dbReference type="InterPro" id="IPR001765">
    <property type="entry name" value="Carbonic_anhydrase"/>
</dbReference>
<dbReference type="Proteomes" id="UP000530060">
    <property type="component" value="Unassembled WGS sequence"/>
</dbReference>
<dbReference type="SMART" id="SM00947">
    <property type="entry name" value="Pro_CA"/>
    <property type="match status" value="1"/>
</dbReference>
<dbReference type="AlphaFoldDB" id="A0A6V6YSP8"/>
<evidence type="ECO:0000256" key="1">
    <source>
        <dbReference type="ARBA" id="ARBA00006217"/>
    </source>
</evidence>
<evidence type="ECO:0000313" key="3">
    <source>
        <dbReference type="EMBL" id="CAD0002334.1"/>
    </source>
</evidence>
<dbReference type="PANTHER" id="PTHR11002">
    <property type="entry name" value="CARBONIC ANHYDRASE"/>
    <property type="match status" value="1"/>
</dbReference>
<comment type="caution">
    <text evidence="3">The sequence shown here is derived from an EMBL/GenBank/DDBJ whole genome shotgun (WGS) entry which is preliminary data.</text>
</comment>
<keyword evidence="2" id="KW-0862">Zinc</keyword>
<proteinExistence type="inferred from homology"/>
<comment type="cofactor">
    <cofactor evidence="2">
        <name>Zn(2+)</name>
        <dbReference type="ChEBI" id="CHEBI:29105"/>
    </cofactor>
    <text evidence="2">Binds 1 zinc ion per subunit.</text>
</comment>
<dbReference type="NCBIfam" id="NF011765">
    <property type="entry name" value="PRK15219.1"/>
    <property type="match status" value="1"/>
</dbReference>
<dbReference type="Pfam" id="PF00484">
    <property type="entry name" value="Pro_CA"/>
    <property type="match status" value="1"/>
</dbReference>
<comment type="similarity">
    <text evidence="1">Belongs to the beta-class carbonic anhydrase family.</text>
</comment>
<evidence type="ECO:0000256" key="2">
    <source>
        <dbReference type="PIRSR" id="PIRSR601765-1"/>
    </source>
</evidence>
<protein>
    <submittedName>
        <fullName evidence="3">Carbonic anhydrase</fullName>
    </submittedName>
</protein>
<dbReference type="EMBL" id="CAIJDP010000060">
    <property type="protein sequence ID" value="CAD0002334.1"/>
    <property type="molecule type" value="Genomic_DNA"/>
</dbReference>
<dbReference type="Gene3D" id="3.40.1050.10">
    <property type="entry name" value="Carbonic anhydrase"/>
    <property type="match status" value="1"/>
</dbReference>
<feature type="binding site" evidence="2">
    <location>
        <position position="170"/>
    </location>
    <ligand>
        <name>Zn(2+)</name>
        <dbReference type="ChEBI" id="CHEBI:29105"/>
    </ligand>
</feature>
<feature type="binding site" evidence="2">
    <location>
        <position position="173"/>
    </location>
    <ligand>
        <name>Zn(2+)</name>
        <dbReference type="ChEBI" id="CHEBI:29105"/>
    </ligand>
</feature>
<dbReference type="GO" id="GO:0004089">
    <property type="term" value="F:carbonate dehydratase activity"/>
    <property type="evidence" value="ECO:0007669"/>
    <property type="project" value="InterPro"/>
</dbReference>
<dbReference type="SUPFAM" id="SSF53056">
    <property type="entry name" value="beta-carbonic anhydrase, cab"/>
    <property type="match status" value="1"/>
</dbReference>
<feature type="binding site" evidence="2">
    <location>
        <position position="119"/>
    </location>
    <ligand>
        <name>Zn(2+)</name>
        <dbReference type="ChEBI" id="CHEBI:29105"/>
    </ligand>
</feature>
<feature type="binding site" evidence="2">
    <location>
        <position position="117"/>
    </location>
    <ligand>
        <name>Zn(2+)</name>
        <dbReference type="ChEBI" id="CHEBI:29105"/>
    </ligand>
</feature>
<keyword evidence="4" id="KW-1185">Reference proteome</keyword>
<dbReference type="InterPro" id="IPR036874">
    <property type="entry name" value="Carbonic_anhydrase_sf"/>
</dbReference>
<sequence>MPNTVLQSRQFNQIEKMNNQSKSLVMLFATILLVSCNNTTKTEKSNSPSTTKENLKPVISHVMTKEEQTRLTPDAILQEFIEGNKRFQSGTTTVRDHSKQARKSAPGQFPKAVVLSCVDSRVPVEDVFDQGLGDIFVGRVAGNFVNEDLLGSMEFACKVSGAKLVLVMGHQHCGAIKGAIDDVKLGNITAMLSKIKPAVAMSQDFKGKKTSKNDEFVKHVSENNVLYSMDQIRKKSPILKEMEDKGEIKIVGVFYNLTDGTLEFLK</sequence>
<dbReference type="GO" id="GO:0008270">
    <property type="term" value="F:zinc ion binding"/>
    <property type="evidence" value="ECO:0007669"/>
    <property type="project" value="InterPro"/>
</dbReference>
<keyword evidence="2" id="KW-0479">Metal-binding</keyword>
<gene>
    <name evidence="3" type="ORF">FLAT13_01063</name>
</gene>
<dbReference type="CDD" id="cd03378">
    <property type="entry name" value="beta_CA_cladeC"/>
    <property type="match status" value="1"/>
</dbReference>
<organism evidence="3 4">
    <name type="scientific">Flavobacterium salmonis</name>
    <dbReference type="NCBI Taxonomy" id="2654844"/>
    <lineage>
        <taxon>Bacteria</taxon>
        <taxon>Pseudomonadati</taxon>
        <taxon>Bacteroidota</taxon>
        <taxon>Flavobacteriia</taxon>
        <taxon>Flavobacteriales</taxon>
        <taxon>Flavobacteriaceae</taxon>
        <taxon>Flavobacterium</taxon>
    </lineage>
</organism>
<accession>A0A6V6YSP8</accession>